<dbReference type="InterPro" id="IPR023214">
    <property type="entry name" value="HAD_sf"/>
</dbReference>
<feature type="region of interest" description="Disordered" evidence="2">
    <location>
        <begin position="26"/>
        <end position="47"/>
    </location>
</feature>
<evidence type="ECO:0000313" key="4">
    <source>
        <dbReference type="EMBL" id="KAG0572658.1"/>
    </source>
</evidence>
<keyword evidence="1" id="KW-0811">Translocation</keyword>
<dbReference type="PANTHER" id="PTHR12210">
    <property type="entry name" value="DULLARD PROTEIN PHOSPHATASE"/>
    <property type="match status" value="1"/>
</dbReference>
<dbReference type="Gene3D" id="3.40.50.1000">
    <property type="entry name" value="HAD superfamily/HAD-like"/>
    <property type="match status" value="1"/>
</dbReference>
<dbReference type="InterPro" id="IPR036412">
    <property type="entry name" value="HAD-like_sf"/>
</dbReference>
<organism evidence="4 5">
    <name type="scientific">Ceratodon purpureus</name>
    <name type="common">Fire moss</name>
    <name type="synonym">Dicranum purpureum</name>
    <dbReference type="NCBI Taxonomy" id="3225"/>
    <lineage>
        <taxon>Eukaryota</taxon>
        <taxon>Viridiplantae</taxon>
        <taxon>Streptophyta</taxon>
        <taxon>Embryophyta</taxon>
        <taxon>Bryophyta</taxon>
        <taxon>Bryophytina</taxon>
        <taxon>Bryopsida</taxon>
        <taxon>Dicranidae</taxon>
        <taxon>Pseudoditrichales</taxon>
        <taxon>Ditrichaceae</taxon>
        <taxon>Ceratodon</taxon>
    </lineage>
</organism>
<dbReference type="EMBL" id="CM026426">
    <property type="protein sequence ID" value="KAG0572658.1"/>
    <property type="molecule type" value="Genomic_DNA"/>
</dbReference>
<dbReference type="SUPFAM" id="SSF56784">
    <property type="entry name" value="HAD-like"/>
    <property type="match status" value="1"/>
</dbReference>
<comment type="function">
    <text evidence="1">Essential component of the TIM23 complex, a complex that mediates the translocation of transit peptide-containing proteins across the mitochondrial inner membrane.</text>
</comment>
<comment type="similarity">
    <text evidence="1">Belongs to the TIM50 family.</text>
</comment>
<keyword evidence="1" id="KW-0653">Protein transport</keyword>
<keyword evidence="5" id="KW-1185">Reference proteome</keyword>
<accession>A0A8T0HPZ5</accession>
<dbReference type="SMART" id="SM00577">
    <property type="entry name" value="CPDc"/>
    <property type="match status" value="1"/>
</dbReference>
<dbReference type="Proteomes" id="UP000822688">
    <property type="component" value="Chromosome V"/>
</dbReference>
<keyword evidence="1" id="KW-0813">Transport</keyword>
<dbReference type="InterPro" id="IPR050365">
    <property type="entry name" value="TIM50"/>
</dbReference>
<keyword evidence="1" id="KW-0496">Mitochondrion</keyword>
<dbReference type="InterPro" id="IPR004274">
    <property type="entry name" value="FCP1_dom"/>
</dbReference>
<keyword evidence="1" id="KW-0809">Transit peptide</keyword>
<feature type="domain" description="FCP1 homology" evidence="3">
    <location>
        <begin position="55"/>
        <end position="219"/>
    </location>
</feature>
<comment type="subcellular location">
    <subcellularLocation>
        <location evidence="1">Mitochondrion inner membrane</location>
        <topology evidence="1">Single-pass membrane protein</topology>
    </subcellularLocation>
</comment>
<evidence type="ECO:0000256" key="2">
    <source>
        <dbReference type="SAM" id="MobiDB-lite"/>
    </source>
</evidence>
<evidence type="ECO:0000259" key="3">
    <source>
        <dbReference type="PROSITE" id="PS50969"/>
    </source>
</evidence>
<dbReference type="GO" id="GO:0005744">
    <property type="term" value="C:TIM23 mitochondrial import inner membrane translocase complex"/>
    <property type="evidence" value="ECO:0007669"/>
    <property type="project" value="UniProtKB-UniRule"/>
</dbReference>
<proteinExistence type="inferred from homology"/>
<dbReference type="AlphaFoldDB" id="A0A8T0HPZ5"/>
<dbReference type="Pfam" id="PF03031">
    <property type="entry name" value="NIF"/>
    <property type="match status" value="1"/>
</dbReference>
<name>A0A8T0HPZ5_CERPU</name>
<dbReference type="PROSITE" id="PS50969">
    <property type="entry name" value="FCP1"/>
    <property type="match status" value="1"/>
</dbReference>
<evidence type="ECO:0000256" key="1">
    <source>
        <dbReference type="RuleBase" id="RU365079"/>
    </source>
</evidence>
<gene>
    <name evidence="4" type="ORF">KC19_VG114400</name>
</gene>
<comment type="caution">
    <text evidence="4">The sequence shown here is derived from an EMBL/GenBank/DDBJ whole genome shotgun (WGS) entry which is preliminary data.</text>
</comment>
<reference evidence="4" key="1">
    <citation type="submission" date="2020-06" db="EMBL/GenBank/DDBJ databases">
        <title>WGS assembly of Ceratodon purpureus strain R40.</title>
        <authorList>
            <person name="Carey S.B."/>
            <person name="Jenkins J."/>
            <person name="Shu S."/>
            <person name="Lovell J.T."/>
            <person name="Sreedasyam A."/>
            <person name="Maumus F."/>
            <person name="Tiley G.P."/>
            <person name="Fernandez-Pozo N."/>
            <person name="Barry K."/>
            <person name="Chen C."/>
            <person name="Wang M."/>
            <person name="Lipzen A."/>
            <person name="Daum C."/>
            <person name="Saski C.A."/>
            <person name="Payton A.C."/>
            <person name="Mcbreen J.C."/>
            <person name="Conrad R.E."/>
            <person name="Kollar L.M."/>
            <person name="Olsson S."/>
            <person name="Huttunen S."/>
            <person name="Landis J.B."/>
            <person name="Wickett N.J."/>
            <person name="Johnson M.G."/>
            <person name="Rensing S.A."/>
            <person name="Grimwood J."/>
            <person name="Schmutz J."/>
            <person name="Mcdaniel S.F."/>
        </authorList>
    </citation>
    <scope>NUCLEOTIDE SEQUENCE</scope>
    <source>
        <strain evidence="4">R40</strain>
    </source>
</reference>
<protein>
    <recommendedName>
        <fullName evidence="1">Mitochondrial import inner membrane translocase subunit TIM50</fullName>
    </recommendedName>
</protein>
<evidence type="ECO:0000313" key="5">
    <source>
        <dbReference type="Proteomes" id="UP000822688"/>
    </source>
</evidence>
<comment type="subunit">
    <text evidence="1">Component of the TIM23 complex.</text>
</comment>
<dbReference type="GO" id="GO:0015031">
    <property type="term" value="P:protein transport"/>
    <property type="evidence" value="ECO:0007669"/>
    <property type="project" value="UniProtKB-KW"/>
</dbReference>
<sequence>MIQSHLLMTLKKNLYLMPKSKTVGISSKVQDPNSDDSAKGPPVPSSVPAKVIEKVPGRRYSVVLDLNGVLVHRRNFVKGKKRPIMIRPSCHEFLNWLHNQAMVAFWTSIAPRNIPQNLHVVLQGTSLQLPDVQVLSQNDCIRLSYVESSKPDKPFCLKDLRVFAKLLVLESVEEVLLVDDSPQKNLLNDPHNAVHPPTWSGDGDDRFLTMTLKPWLEGLFRSGEAVPEYVKLALLPFGQFPMDRSSDLALKILRGA</sequence>